<dbReference type="GO" id="GO:0016740">
    <property type="term" value="F:transferase activity"/>
    <property type="evidence" value="ECO:0007669"/>
    <property type="project" value="UniProtKB-KW"/>
</dbReference>
<gene>
    <name evidence="6" type="ORF">HNAJ_LOCUS5111</name>
</gene>
<feature type="compositionally biased region" description="Polar residues" evidence="4">
    <location>
        <begin position="186"/>
        <end position="195"/>
    </location>
</feature>
<evidence type="ECO:0000313" key="7">
    <source>
        <dbReference type="Proteomes" id="UP000278807"/>
    </source>
</evidence>
<feature type="domain" description="UBC core" evidence="5">
    <location>
        <begin position="5"/>
        <end position="154"/>
    </location>
</feature>
<evidence type="ECO:0000256" key="2">
    <source>
        <dbReference type="ARBA" id="ARBA00022786"/>
    </source>
</evidence>
<dbReference type="SUPFAM" id="SSF54495">
    <property type="entry name" value="UBC-like"/>
    <property type="match status" value="1"/>
</dbReference>
<evidence type="ECO:0000256" key="3">
    <source>
        <dbReference type="PROSITE-ProRule" id="PRU10133"/>
    </source>
</evidence>
<feature type="active site" description="Glycyl thioester intermediate" evidence="3">
    <location>
        <position position="91"/>
    </location>
</feature>
<sequence length="771" mass="87753">MSRLGTQRTFYKDLQQLYKTVESSTDDQAEILGIDEMTVRLALKPKTGYNAHAVFTMTIQCQGGYPRVAPKVTFNSPIFHPNIDAKLGYICLSLLNEWQSCWSLLDVVKAMLYLIEHPNFDSGNNSYAHVDDISELEIKTKRLLAGLNVNGNAFPENGAWCKWARENNCLPTEEDEKKENESESSMPPTSRTTENGECDGEDNVTPRIPLPKTEVEHFSVYRQPIDFLKLTPIVRIHFQEIGLEQDDEYSVASSETAPSCAKIRYSVDLDEQSYEKYTPMYVSIETSSQRIVILNPTDKQGVHKKTIFYFLETLCASHHKEELGNLSSYLYSGVKLREYQSNSDTCQTSSSCCWYPVYDDAVDDSYVDYGECESSLDLEYLFKINEPFVAPGLTGDFCPWALEDGLGYRDIFGGLFFERERGKADSECFLFKDDDSYQGSDGFGRLFNFENLEEGEERGDYGDDATAVDTLKMEIESEVTENDEEDSEDEVEVEIHVPENIVRDDAQSISTMSADTYYEEYRDNRLMHECGHCNYHDFGSSLVNPYIKPQFFWHLRRTRWSIRFAPQQSVNLSMEGIKIPPWRVSTARLLSDICRYCKANDWAENIALLDPMALSPLSPVLNLMRHRNGPIPRVDGILWLTPFDAISPFYRVPIPTVENEEMSYPPALTLRVLAIGALATNWVSWFSRIETSASLGITRLTTGLYGRSMAAYVLQPLSLGCGQASLLELWPLWLLRSALKASLSLSKLNFRSGSRNCDLHFFFPFSDLDEI</sequence>
<evidence type="ECO:0000256" key="1">
    <source>
        <dbReference type="ARBA" id="ARBA00022679"/>
    </source>
</evidence>
<dbReference type="Pfam" id="PF00179">
    <property type="entry name" value="UQ_con"/>
    <property type="match status" value="1"/>
</dbReference>
<keyword evidence="2" id="KW-0833">Ubl conjugation pathway</keyword>
<name>A0A0R3TDH4_RODNA</name>
<dbReference type="EMBL" id="UZAE01004068">
    <property type="protein sequence ID" value="VDO00971.1"/>
    <property type="molecule type" value="Genomic_DNA"/>
</dbReference>
<dbReference type="PROSITE" id="PS50127">
    <property type="entry name" value="UBC_2"/>
    <property type="match status" value="1"/>
</dbReference>
<evidence type="ECO:0000313" key="8">
    <source>
        <dbReference type="WBParaSite" id="HNAJ_0000511301-mRNA-1"/>
    </source>
</evidence>
<dbReference type="InterPro" id="IPR016135">
    <property type="entry name" value="UBQ-conjugating_enzyme/RWD"/>
</dbReference>
<evidence type="ECO:0000259" key="5">
    <source>
        <dbReference type="PROSITE" id="PS50127"/>
    </source>
</evidence>
<keyword evidence="7" id="KW-1185">Reference proteome</keyword>
<dbReference type="Gene3D" id="3.10.110.10">
    <property type="entry name" value="Ubiquitin Conjugating Enzyme"/>
    <property type="match status" value="1"/>
</dbReference>
<evidence type="ECO:0000256" key="4">
    <source>
        <dbReference type="SAM" id="MobiDB-lite"/>
    </source>
</evidence>
<accession>A0A0R3TDH4</accession>
<proteinExistence type="predicted"/>
<dbReference type="WBParaSite" id="HNAJ_0000511301-mRNA-1">
    <property type="protein sequence ID" value="HNAJ_0000511301-mRNA-1"/>
    <property type="gene ID" value="HNAJ_0000511301"/>
</dbReference>
<dbReference type="CDD" id="cd23794">
    <property type="entry name" value="UBCc_UBE2F_UBE2M"/>
    <property type="match status" value="1"/>
</dbReference>
<dbReference type="PANTHER" id="PTHR24068">
    <property type="entry name" value="UBIQUITIN-CONJUGATING ENZYME E2"/>
    <property type="match status" value="1"/>
</dbReference>
<dbReference type="OrthoDB" id="9978460at2759"/>
<dbReference type="AlphaFoldDB" id="A0A0R3TDH4"/>
<dbReference type="Proteomes" id="UP000278807">
    <property type="component" value="Unassembled WGS sequence"/>
</dbReference>
<dbReference type="InterPro" id="IPR023313">
    <property type="entry name" value="UBQ-conjugating_AS"/>
</dbReference>
<reference evidence="8" key="1">
    <citation type="submission" date="2017-02" db="UniProtKB">
        <authorList>
            <consortium name="WormBaseParasite"/>
        </authorList>
    </citation>
    <scope>IDENTIFICATION</scope>
</reference>
<keyword evidence="1" id="KW-0808">Transferase</keyword>
<dbReference type="InterPro" id="IPR000608">
    <property type="entry name" value="UBC"/>
</dbReference>
<dbReference type="STRING" id="102285.A0A0R3TDH4"/>
<reference evidence="6 7" key="2">
    <citation type="submission" date="2018-11" db="EMBL/GenBank/DDBJ databases">
        <authorList>
            <consortium name="Pathogen Informatics"/>
        </authorList>
    </citation>
    <scope>NUCLEOTIDE SEQUENCE [LARGE SCALE GENOMIC DNA]</scope>
</reference>
<organism evidence="8">
    <name type="scientific">Rodentolepis nana</name>
    <name type="common">Dwarf tapeworm</name>
    <name type="synonym">Hymenolepis nana</name>
    <dbReference type="NCBI Taxonomy" id="102285"/>
    <lineage>
        <taxon>Eukaryota</taxon>
        <taxon>Metazoa</taxon>
        <taxon>Spiralia</taxon>
        <taxon>Lophotrochozoa</taxon>
        <taxon>Platyhelminthes</taxon>
        <taxon>Cestoda</taxon>
        <taxon>Eucestoda</taxon>
        <taxon>Cyclophyllidea</taxon>
        <taxon>Hymenolepididae</taxon>
        <taxon>Rodentolepis</taxon>
    </lineage>
</organism>
<evidence type="ECO:0000313" key="6">
    <source>
        <dbReference type="EMBL" id="VDO00971.1"/>
    </source>
</evidence>
<feature type="region of interest" description="Disordered" evidence="4">
    <location>
        <begin position="172"/>
        <end position="209"/>
    </location>
</feature>
<dbReference type="PROSITE" id="PS00183">
    <property type="entry name" value="UBC_1"/>
    <property type="match status" value="1"/>
</dbReference>
<protein>
    <submittedName>
        <fullName evidence="8">UBC core domain-containing protein</fullName>
    </submittedName>
</protein>
<dbReference type="SMART" id="SM00212">
    <property type="entry name" value="UBCc"/>
    <property type="match status" value="1"/>
</dbReference>